<sequence length="249" mass="26309">MRIEQVSDSVYAVRGTNVNWALVSDGSGVTVIDAGYPADSGDLLKSVREIGHQLSDVAAVLLTHAHLDHMGGIPALVEATGVPVYTGAAEVPHARREFLQQITPLEMVQQLGSLRGARWVFQTLRAVTWHIGMKIPSATSTDAQTLAQLPGGLVAIPTPGHTVGHTSFLMPAEGVLFSGDTLVSGHPIAPHAGPQVLPTVFNHDEQATRAAARSLAAYDAEVLVPGHGDPVREKVSVLANSLLQDRDSH</sequence>
<name>A0A7D6ZDE1_9NOCA</name>
<protein>
    <submittedName>
        <fullName evidence="2">MBL fold metallo-hydrolase</fullName>
    </submittedName>
</protein>
<dbReference type="InterPro" id="IPR036866">
    <property type="entry name" value="RibonucZ/Hydroxyglut_hydro"/>
</dbReference>
<dbReference type="Pfam" id="PF00753">
    <property type="entry name" value="Lactamase_B"/>
    <property type="match status" value="1"/>
</dbReference>
<dbReference type="SUPFAM" id="SSF56281">
    <property type="entry name" value="Metallo-hydrolase/oxidoreductase"/>
    <property type="match status" value="1"/>
</dbReference>
<dbReference type="PANTHER" id="PTHR42951">
    <property type="entry name" value="METALLO-BETA-LACTAMASE DOMAIN-CONTAINING"/>
    <property type="match status" value="1"/>
</dbReference>
<evidence type="ECO:0000313" key="3">
    <source>
        <dbReference type="Proteomes" id="UP000515512"/>
    </source>
</evidence>
<keyword evidence="3" id="KW-1185">Reference proteome</keyword>
<dbReference type="GO" id="GO:0016787">
    <property type="term" value="F:hydrolase activity"/>
    <property type="evidence" value="ECO:0007669"/>
    <property type="project" value="UniProtKB-KW"/>
</dbReference>
<gene>
    <name evidence="2" type="ORF">H0264_23035</name>
</gene>
<evidence type="ECO:0000259" key="1">
    <source>
        <dbReference type="SMART" id="SM00849"/>
    </source>
</evidence>
<dbReference type="KEGG" id="nhu:H0264_23035"/>
<reference evidence="2 3" key="1">
    <citation type="submission" date="2020-07" db="EMBL/GenBank/DDBJ databases">
        <authorList>
            <person name="Zhuang K."/>
            <person name="Ran Y."/>
        </authorList>
    </citation>
    <scope>NUCLEOTIDE SEQUENCE [LARGE SCALE GENOMIC DNA]</scope>
    <source>
        <strain evidence="2 3">WCH-YHL-001</strain>
    </source>
</reference>
<dbReference type="Proteomes" id="UP000515512">
    <property type="component" value="Chromosome"/>
</dbReference>
<dbReference type="EMBL" id="CP059399">
    <property type="protein sequence ID" value="QLY28259.1"/>
    <property type="molecule type" value="Genomic_DNA"/>
</dbReference>
<feature type="domain" description="Metallo-beta-lactamase" evidence="1">
    <location>
        <begin position="17"/>
        <end position="227"/>
    </location>
</feature>
<proteinExistence type="predicted"/>
<dbReference type="Gene3D" id="3.60.15.10">
    <property type="entry name" value="Ribonuclease Z/Hydroxyacylglutathione hydrolase-like"/>
    <property type="match status" value="1"/>
</dbReference>
<accession>A0A7D6ZDE1</accession>
<dbReference type="PANTHER" id="PTHR42951:SF14">
    <property type="entry name" value="METALLO-BETA-LACTAMASE SUPERFAMILY PROTEIN"/>
    <property type="match status" value="1"/>
</dbReference>
<organism evidence="2 3">
    <name type="scientific">Nocardia huaxiensis</name>
    <dbReference type="NCBI Taxonomy" id="2755382"/>
    <lineage>
        <taxon>Bacteria</taxon>
        <taxon>Bacillati</taxon>
        <taxon>Actinomycetota</taxon>
        <taxon>Actinomycetes</taxon>
        <taxon>Mycobacteriales</taxon>
        <taxon>Nocardiaceae</taxon>
        <taxon>Nocardia</taxon>
    </lineage>
</organism>
<keyword evidence="2" id="KW-0378">Hydrolase</keyword>
<evidence type="ECO:0000313" key="2">
    <source>
        <dbReference type="EMBL" id="QLY28259.1"/>
    </source>
</evidence>
<dbReference type="InterPro" id="IPR001279">
    <property type="entry name" value="Metallo-B-lactamas"/>
</dbReference>
<dbReference type="AlphaFoldDB" id="A0A7D6ZDE1"/>
<dbReference type="CDD" id="cd07721">
    <property type="entry name" value="yflN-like_MBL-fold"/>
    <property type="match status" value="1"/>
</dbReference>
<dbReference type="RefSeq" id="WP_181579467.1">
    <property type="nucleotide sequence ID" value="NZ_CP059399.1"/>
</dbReference>
<dbReference type="SMART" id="SM00849">
    <property type="entry name" value="Lactamase_B"/>
    <property type="match status" value="1"/>
</dbReference>
<dbReference type="InterPro" id="IPR050855">
    <property type="entry name" value="NDM-1-like"/>
</dbReference>